<dbReference type="PROSITE" id="PS51257">
    <property type="entry name" value="PROKAR_LIPOPROTEIN"/>
    <property type="match status" value="1"/>
</dbReference>
<keyword evidence="2" id="KW-1185">Reference proteome</keyword>
<protein>
    <recommendedName>
        <fullName evidence="3">DUF3080 domain-containing protein</fullName>
    </recommendedName>
</protein>
<gene>
    <name evidence="1" type="ORF">C427_2440</name>
</gene>
<dbReference type="STRING" id="1129794.C427_2440"/>
<accession>K6ZLD5</accession>
<dbReference type="InterPro" id="IPR021431">
    <property type="entry name" value="DUF3080"/>
</dbReference>
<organism evidence="1 2">
    <name type="scientific">Paraglaciecola psychrophila 170</name>
    <dbReference type="NCBI Taxonomy" id="1129794"/>
    <lineage>
        <taxon>Bacteria</taxon>
        <taxon>Pseudomonadati</taxon>
        <taxon>Pseudomonadota</taxon>
        <taxon>Gammaproteobacteria</taxon>
        <taxon>Alteromonadales</taxon>
        <taxon>Alteromonadaceae</taxon>
        <taxon>Paraglaciecola</taxon>
    </lineage>
</organism>
<proteinExistence type="predicted"/>
<name>K6ZLD5_9ALTE</name>
<dbReference type="EMBL" id="CP003837">
    <property type="protein sequence ID" value="AGH44549.1"/>
    <property type="molecule type" value="Genomic_DNA"/>
</dbReference>
<dbReference type="Proteomes" id="UP000011864">
    <property type="component" value="Chromosome"/>
</dbReference>
<evidence type="ECO:0000313" key="2">
    <source>
        <dbReference type="Proteomes" id="UP000011864"/>
    </source>
</evidence>
<dbReference type="HOGENOM" id="CLU_063848_0_0_6"/>
<dbReference type="KEGG" id="gps:C427_2440"/>
<dbReference type="eggNOG" id="ENOG502ZCJH">
    <property type="taxonomic scope" value="Bacteria"/>
</dbReference>
<evidence type="ECO:0000313" key="1">
    <source>
        <dbReference type="EMBL" id="AGH44549.1"/>
    </source>
</evidence>
<dbReference type="OrthoDB" id="5760979at2"/>
<evidence type="ECO:0008006" key="3">
    <source>
        <dbReference type="Google" id="ProtNLM"/>
    </source>
</evidence>
<sequence length="334" mass="39135">MRHNLFILLLMIFIVGCDNSHTLQKHLQEYQQRMASVLNLENQDKLTISLAPYPPLRELKQDIPATTIMLFEFYKLQQCELYSLVAERNTSLGNLQLPSIRYMYERQLLDAFQQCLMDTTDTKLREKLKIWQQTKTQQLPMVWADLIQLSSELKQGFSANVGLVEGNQKDGLSQSKSALNYLLHIDQNKQISSSELEQHLQYLMNNPLPAKLWLSQLTLTKHLNQATEWLLEHAVKLQCSGNGSNKKAEYLSNVFQQFFIEKIQPIASQINHYQYQLNPIFEEILTHPNLSPKFKHYINASNQQGFENYQIAMQQHIQFWQDFFKRCNIKPGKR</sequence>
<reference evidence="1 2" key="1">
    <citation type="journal article" date="2013" name="Genome Announc.">
        <title>Complete Genome Sequence of Glaciecola psychrophila Strain 170T.</title>
        <authorList>
            <person name="Yin J."/>
            <person name="Chen J."/>
            <person name="Liu G."/>
            <person name="Yu Y."/>
            <person name="Song L."/>
            <person name="Wang X."/>
            <person name="Qu X."/>
        </authorList>
    </citation>
    <scope>NUCLEOTIDE SEQUENCE [LARGE SCALE GENOMIC DNA]</scope>
    <source>
        <strain evidence="1 2">170</strain>
    </source>
</reference>
<dbReference type="PATRIC" id="fig|1129794.4.peg.2419"/>
<dbReference type="AlphaFoldDB" id="K6ZLD5"/>
<dbReference type="RefSeq" id="WP_007636447.1">
    <property type="nucleotide sequence ID" value="NC_020514.1"/>
</dbReference>
<dbReference type="Pfam" id="PF11279">
    <property type="entry name" value="DUF3080"/>
    <property type="match status" value="1"/>
</dbReference>